<dbReference type="GeneID" id="36347470"/>
<evidence type="ECO:0000313" key="2">
    <source>
        <dbReference type="EMBL" id="PON27378.1"/>
    </source>
</evidence>
<organism evidence="2 3">
    <name type="scientific">Trichoderma gamsii</name>
    <dbReference type="NCBI Taxonomy" id="398673"/>
    <lineage>
        <taxon>Eukaryota</taxon>
        <taxon>Fungi</taxon>
        <taxon>Dikarya</taxon>
        <taxon>Ascomycota</taxon>
        <taxon>Pezizomycotina</taxon>
        <taxon>Sordariomycetes</taxon>
        <taxon>Hypocreomycetidae</taxon>
        <taxon>Hypocreales</taxon>
        <taxon>Hypocreaceae</taxon>
        <taxon>Trichoderma</taxon>
    </lineage>
</organism>
<comment type="caution">
    <text evidence="2">The sequence shown here is derived from an EMBL/GenBank/DDBJ whole genome shotgun (WGS) entry which is preliminary data.</text>
</comment>
<gene>
    <name evidence="2" type="ORF">TGAM01_v203759</name>
</gene>
<feature type="signal peptide" evidence="1">
    <location>
        <begin position="1"/>
        <end position="19"/>
    </location>
</feature>
<dbReference type="AlphaFoldDB" id="A0A2P4ZSX4"/>
<feature type="chain" id="PRO_5015203255" evidence="1">
    <location>
        <begin position="20"/>
        <end position="126"/>
    </location>
</feature>
<keyword evidence="3" id="KW-1185">Reference proteome</keyword>
<protein>
    <submittedName>
        <fullName evidence="2">Uncharacterized protein</fullName>
    </submittedName>
</protein>
<dbReference type="RefSeq" id="XP_024405982.1">
    <property type="nucleotide sequence ID" value="XM_024549277.1"/>
</dbReference>
<keyword evidence="1" id="KW-0732">Signal</keyword>
<proteinExistence type="predicted"/>
<dbReference type="EMBL" id="JPDN02000010">
    <property type="protein sequence ID" value="PON27378.1"/>
    <property type="molecule type" value="Genomic_DNA"/>
</dbReference>
<evidence type="ECO:0000256" key="1">
    <source>
        <dbReference type="SAM" id="SignalP"/>
    </source>
</evidence>
<evidence type="ECO:0000313" key="3">
    <source>
        <dbReference type="Proteomes" id="UP000054821"/>
    </source>
</evidence>
<accession>A0A2P4ZSX4</accession>
<reference evidence="2 3" key="1">
    <citation type="journal article" date="2016" name="Genome Announc.">
        <title>Draft Whole-Genome Sequence of Trichoderma gamsii T6085, a Promising Biocontrol Agent of Fusarium Head Blight on Wheat.</title>
        <authorList>
            <person name="Baroncelli R."/>
            <person name="Zapparata A."/>
            <person name="Piaggeschi G."/>
            <person name="Sarrocco S."/>
            <person name="Vannacci G."/>
        </authorList>
    </citation>
    <scope>NUCLEOTIDE SEQUENCE [LARGE SCALE GENOMIC DNA]</scope>
    <source>
        <strain evidence="2 3">T6085</strain>
    </source>
</reference>
<dbReference type="Proteomes" id="UP000054821">
    <property type="component" value="Unassembled WGS sequence"/>
</dbReference>
<sequence length="126" mass="13405">MHLFELLPSVIALATPAFAKGGFGDFTTQAVLYTERSMQGDNLGIRASHIDRCVTLDDIVYRNVGSKEAFRIPASFGFSALVARCTLYSTDGCGDSLDIGTLATTDALDSTDVAAISYTLNVDDGK</sequence>
<name>A0A2P4ZSX4_9HYPO</name>